<comment type="caution">
    <text evidence="1">The sequence shown here is derived from an EMBL/GenBank/DDBJ whole genome shotgun (WGS) entry which is preliminary data.</text>
</comment>
<evidence type="ECO:0000313" key="2">
    <source>
        <dbReference type="Proteomes" id="UP000306196"/>
    </source>
</evidence>
<evidence type="ECO:0008006" key="3">
    <source>
        <dbReference type="Google" id="ProtNLM"/>
    </source>
</evidence>
<dbReference type="AlphaFoldDB" id="A0A5R8KIC3"/>
<dbReference type="EMBL" id="VAUV01000003">
    <property type="protein sequence ID" value="TLD72066.1"/>
    <property type="molecule type" value="Genomic_DNA"/>
</dbReference>
<evidence type="ECO:0000313" key="1">
    <source>
        <dbReference type="EMBL" id="TLD72066.1"/>
    </source>
</evidence>
<sequence length="148" mass="17271">MDLRSLNGRWFIHYTNFPLWLKGDKTHPVITYDARQSSRSMRDVVTYQKNGKERSIKGVDRQISDKQFRWRGSALLALITSDWKIDHLSNDDNWMIISFQKSLFTPKANDILARGPMISPLLAAEMLEVFESLHRGQTLQHVYHTNLP</sequence>
<dbReference type="Proteomes" id="UP000306196">
    <property type="component" value="Unassembled WGS sequence"/>
</dbReference>
<gene>
    <name evidence="1" type="ORF">FEM03_04895</name>
</gene>
<protein>
    <recommendedName>
        <fullName evidence="3">Lipocalin-like domain-containing protein</fullName>
    </recommendedName>
</protein>
<keyword evidence="2" id="KW-1185">Reference proteome</keyword>
<name>A0A5R8KIC3_9BACT</name>
<accession>A0A5R8KIC3</accession>
<reference evidence="1 2" key="1">
    <citation type="submission" date="2019-05" db="EMBL/GenBank/DDBJ databases">
        <title>Verrucobacter flavum gen. nov., sp. nov. a new member of the family Verrucomicrobiaceae.</title>
        <authorList>
            <person name="Szuroczki S."/>
            <person name="Abbaszade G."/>
            <person name="Szabo A."/>
            <person name="Felfoldi T."/>
            <person name="Schumann P."/>
            <person name="Boka K."/>
            <person name="Keki Z."/>
            <person name="Toumi M."/>
            <person name="Toth E."/>
        </authorList>
    </citation>
    <scope>NUCLEOTIDE SEQUENCE [LARGE SCALE GENOMIC DNA]</scope>
    <source>
        <strain evidence="1 2">MG-N-17</strain>
    </source>
</reference>
<proteinExistence type="predicted"/>
<organism evidence="1 2">
    <name type="scientific">Phragmitibacter flavus</name>
    <dbReference type="NCBI Taxonomy" id="2576071"/>
    <lineage>
        <taxon>Bacteria</taxon>
        <taxon>Pseudomonadati</taxon>
        <taxon>Verrucomicrobiota</taxon>
        <taxon>Verrucomicrobiia</taxon>
        <taxon>Verrucomicrobiales</taxon>
        <taxon>Verrucomicrobiaceae</taxon>
        <taxon>Phragmitibacter</taxon>
    </lineage>
</organism>